<dbReference type="InterPro" id="IPR025315">
    <property type="entry name" value="DUF4220"/>
</dbReference>
<gene>
    <name evidence="3" type="primary">LOC102700906</name>
</gene>
<evidence type="ECO:0000259" key="2">
    <source>
        <dbReference type="Pfam" id="PF13968"/>
    </source>
</evidence>
<evidence type="ECO:0000313" key="3">
    <source>
        <dbReference type="EnsemblPlants" id="OB06G11380.1"/>
    </source>
</evidence>
<dbReference type="KEGG" id="obr:102700906"/>
<dbReference type="Gramene" id="OB06G11380.1">
    <property type="protein sequence ID" value="OB06G11380.1"/>
    <property type="gene ID" value="OB06G11380"/>
</dbReference>
<keyword evidence="1" id="KW-0472">Membrane</keyword>
<keyword evidence="1" id="KW-1133">Transmembrane helix</keyword>
<dbReference type="OrthoDB" id="666337at2759"/>
<proteinExistence type="predicted"/>
<evidence type="ECO:0000256" key="1">
    <source>
        <dbReference type="SAM" id="Phobius"/>
    </source>
</evidence>
<dbReference type="eggNOG" id="ENOG502QSWW">
    <property type="taxonomic scope" value="Eukaryota"/>
</dbReference>
<organism evidence="3">
    <name type="scientific">Oryza brachyantha</name>
    <name type="common">malo sina</name>
    <dbReference type="NCBI Taxonomy" id="4533"/>
    <lineage>
        <taxon>Eukaryota</taxon>
        <taxon>Viridiplantae</taxon>
        <taxon>Streptophyta</taxon>
        <taxon>Embryophyta</taxon>
        <taxon>Tracheophyta</taxon>
        <taxon>Spermatophyta</taxon>
        <taxon>Magnoliopsida</taxon>
        <taxon>Liliopsida</taxon>
        <taxon>Poales</taxon>
        <taxon>Poaceae</taxon>
        <taxon>BOP clade</taxon>
        <taxon>Oryzoideae</taxon>
        <taxon>Oryzeae</taxon>
        <taxon>Oryzinae</taxon>
        <taxon>Oryza</taxon>
    </lineage>
</organism>
<dbReference type="OMA" id="KCKYAVM"/>
<dbReference type="RefSeq" id="XP_006656580.1">
    <property type="nucleotide sequence ID" value="XM_006656517.3"/>
</dbReference>
<dbReference type="Proteomes" id="UP000006038">
    <property type="component" value="Chromosome 6"/>
</dbReference>
<keyword evidence="1" id="KW-0812">Transmembrane</keyword>
<sequence>MAITWSSYPYSINSSSNCTVILSEYVRNLTSSYADKSNEASIVTTSVVMFILAALFFILNFFSRVSDVSAVLHPTVRLFLSTSLSLFLPVMSYLFSEAKNNSGDLSAAASDPKEELSLRARTILAWMLLVELLRKKVEAILIAMAGAQGYLTTIDRAGRIAWLGYLVFFNVKSAGKKTIYGFLWVLAATKLVQRVLINEVLRRSFAYAKNAQRLHSYMDLVMQDQPPPPQGNAPTGADQLKGCKFAVMGEEDLELKASSDGYFLSENKSTVTDSAAAQPVVVTVGQVWTLAETDPLFQRDHRLKRLCLSFALHKLLRRRFEGFQFTDTEVRSCRDVVFKGLCHDGTDREAIAVALFQVLNDETHFVCEYYHSVLPVVLSSPFFLLANYFLFPIIVLALFFLTIIICNNGDLFFAFHSLKSDNLAISFGLTSLTKCLLRNISQSAPALYATVDLAITTLLVMAFVYEEFWEFVVFINSNWFMVSLLHDYTSKPHRRKSPTFMGVVGRIMWIRNSMSRPRLCFHQLSVLQGFLPCRHPTALPYKSVPKEVKKAVMEYLMNHVDVESSHGHGHAPLSNGWSILQEKHPRCHSRLSWACHSSSLTEVMLTWHVATGLLEEKYPKQTAATTTSQQSNSTVAATLSKYCAYLVAFHPELLPDVVDGTKLVYDAMKRELKSVLGCSGYCCPHEMMPSAAAERRYSKVMQVGKQPVQAGKLEREMSPVWKGARVADALLAMAGREVDEEGFVWQILADIWTELIVYSAPSDDELHVKAHGDVLAQGGAEFITVLWVLATHTGVARPSGKPWENIVVENLA</sequence>
<name>J3MAU4_ORYBR</name>
<keyword evidence="4" id="KW-1185">Reference proteome</keyword>
<dbReference type="PANTHER" id="PTHR31325">
    <property type="entry name" value="OS01G0798800 PROTEIN-RELATED"/>
    <property type="match status" value="1"/>
</dbReference>
<feature type="transmembrane region" description="Helical" evidence="1">
    <location>
        <begin position="382"/>
        <end position="405"/>
    </location>
</feature>
<accession>J3MAU4</accession>
<dbReference type="Pfam" id="PF04578">
    <property type="entry name" value="DUF594"/>
    <property type="match status" value="1"/>
</dbReference>
<dbReference type="HOGENOM" id="CLU_008762_0_1_1"/>
<reference evidence="3" key="2">
    <citation type="submission" date="2013-04" db="UniProtKB">
        <authorList>
            <consortium name="EnsemblPlants"/>
        </authorList>
    </citation>
    <scope>IDENTIFICATION</scope>
</reference>
<reference evidence="3" key="1">
    <citation type="journal article" date="2013" name="Nat. Commun.">
        <title>Whole-genome sequencing of Oryza brachyantha reveals mechanisms underlying Oryza genome evolution.</title>
        <authorList>
            <person name="Chen J."/>
            <person name="Huang Q."/>
            <person name="Gao D."/>
            <person name="Wang J."/>
            <person name="Lang Y."/>
            <person name="Liu T."/>
            <person name="Li B."/>
            <person name="Bai Z."/>
            <person name="Luis Goicoechea J."/>
            <person name="Liang C."/>
            <person name="Chen C."/>
            <person name="Zhang W."/>
            <person name="Sun S."/>
            <person name="Liao Y."/>
            <person name="Zhang X."/>
            <person name="Yang L."/>
            <person name="Song C."/>
            <person name="Wang M."/>
            <person name="Shi J."/>
            <person name="Liu G."/>
            <person name="Liu J."/>
            <person name="Zhou H."/>
            <person name="Zhou W."/>
            <person name="Yu Q."/>
            <person name="An N."/>
            <person name="Chen Y."/>
            <person name="Cai Q."/>
            <person name="Wang B."/>
            <person name="Liu B."/>
            <person name="Min J."/>
            <person name="Huang Y."/>
            <person name="Wu H."/>
            <person name="Li Z."/>
            <person name="Zhang Y."/>
            <person name="Yin Y."/>
            <person name="Song W."/>
            <person name="Jiang J."/>
            <person name="Jackson S.A."/>
            <person name="Wing R.A."/>
            <person name="Wang J."/>
            <person name="Chen M."/>
        </authorList>
    </citation>
    <scope>NUCLEOTIDE SEQUENCE [LARGE SCALE GENOMIC DNA]</scope>
    <source>
        <strain evidence="3">cv. IRGC 101232</strain>
    </source>
</reference>
<feature type="domain" description="DUF4220" evidence="2">
    <location>
        <begin position="163"/>
        <end position="506"/>
    </location>
</feature>
<dbReference type="Pfam" id="PF13968">
    <property type="entry name" value="DUF4220"/>
    <property type="match status" value="1"/>
</dbReference>
<feature type="transmembrane region" description="Helical" evidence="1">
    <location>
        <begin position="75"/>
        <end position="96"/>
    </location>
</feature>
<feature type="transmembrane region" description="Helical" evidence="1">
    <location>
        <begin position="445"/>
        <end position="465"/>
    </location>
</feature>
<dbReference type="GeneID" id="102700906"/>
<evidence type="ECO:0000313" key="4">
    <source>
        <dbReference type="Proteomes" id="UP000006038"/>
    </source>
</evidence>
<protein>
    <recommendedName>
        <fullName evidence="2">DUF4220 domain-containing protein</fullName>
    </recommendedName>
</protein>
<dbReference type="AlphaFoldDB" id="J3MAU4"/>
<dbReference type="InterPro" id="IPR007658">
    <property type="entry name" value="DUF594"/>
</dbReference>
<dbReference type="EnsemblPlants" id="OB06G11380.1">
    <property type="protein sequence ID" value="OB06G11380.1"/>
    <property type="gene ID" value="OB06G11380"/>
</dbReference>
<feature type="transmembrane region" description="Helical" evidence="1">
    <location>
        <begin position="40"/>
        <end position="63"/>
    </location>
</feature>